<reference evidence="2" key="1">
    <citation type="journal article" date="2015" name="Nature">
        <title>Complex archaea that bridge the gap between prokaryotes and eukaryotes.</title>
        <authorList>
            <person name="Spang A."/>
            <person name="Saw J.H."/>
            <person name="Jorgensen S.L."/>
            <person name="Zaremba-Niedzwiedzka K."/>
            <person name="Martijn J."/>
            <person name="Lind A.E."/>
            <person name="van Eijk R."/>
            <person name="Schleper C."/>
            <person name="Guy L."/>
            <person name="Ettema T.J."/>
        </authorList>
    </citation>
    <scope>NUCLEOTIDE SEQUENCE</scope>
</reference>
<accession>A0A0F9CB01</accession>
<dbReference type="PANTHER" id="PTHR14119:SF3">
    <property type="entry name" value="ISOCHORISMATASE DOMAIN-CONTAINING PROTEIN 2"/>
    <property type="match status" value="1"/>
</dbReference>
<dbReference type="InterPro" id="IPR000868">
    <property type="entry name" value="Isochorismatase-like_dom"/>
</dbReference>
<evidence type="ECO:0000313" key="2">
    <source>
        <dbReference type="EMBL" id="KKK99514.1"/>
    </source>
</evidence>
<proteinExistence type="predicted"/>
<protein>
    <recommendedName>
        <fullName evidence="1">Isochorismatase-like domain-containing protein</fullName>
    </recommendedName>
</protein>
<evidence type="ECO:0000259" key="1">
    <source>
        <dbReference type="Pfam" id="PF00857"/>
    </source>
</evidence>
<dbReference type="SUPFAM" id="SSF52499">
    <property type="entry name" value="Isochorismatase-like hydrolases"/>
    <property type="match status" value="1"/>
</dbReference>
<feature type="domain" description="Isochorismatase-like" evidence="1">
    <location>
        <begin position="43"/>
        <end position="104"/>
    </location>
</feature>
<dbReference type="PANTHER" id="PTHR14119">
    <property type="entry name" value="HYDROLASE"/>
    <property type="match status" value="1"/>
</dbReference>
<gene>
    <name evidence="2" type="ORF">LCGC14_2631970</name>
</gene>
<dbReference type="InterPro" id="IPR050993">
    <property type="entry name" value="Isochorismatase_domain"/>
</dbReference>
<organism evidence="2">
    <name type="scientific">marine sediment metagenome</name>
    <dbReference type="NCBI Taxonomy" id="412755"/>
    <lineage>
        <taxon>unclassified sequences</taxon>
        <taxon>metagenomes</taxon>
        <taxon>ecological metagenomes</taxon>
    </lineage>
</organism>
<comment type="caution">
    <text evidence="2">The sequence shown here is derived from an EMBL/GenBank/DDBJ whole genome shotgun (WGS) entry which is preliminary data.</text>
</comment>
<dbReference type="Pfam" id="PF00857">
    <property type="entry name" value="Isochorismatase"/>
    <property type="match status" value="1"/>
</dbReference>
<name>A0A0F9CB01_9ZZZZ</name>
<sequence length="127" mass="13946">LAVQPFASEFENTIPTPGSTSLFTVAPSATTDLPVWTCSFFGSSQVMLTVIEAHICIYQTAMDLMDRDIDVNVIADAVSSRTPENKHIALQRLNSEGALLSTTEMALFELLKDAKHENFKEIAKLVK</sequence>
<dbReference type="AlphaFoldDB" id="A0A0F9CB01"/>
<dbReference type="EMBL" id="LAZR01045173">
    <property type="protein sequence ID" value="KKK99514.1"/>
    <property type="molecule type" value="Genomic_DNA"/>
</dbReference>
<feature type="non-terminal residue" evidence="2">
    <location>
        <position position="1"/>
    </location>
</feature>
<dbReference type="Gene3D" id="3.40.50.850">
    <property type="entry name" value="Isochorismatase-like"/>
    <property type="match status" value="1"/>
</dbReference>
<dbReference type="InterPro" id="IPR036380">
    <property type="entry name" value="Isochorismatase-like_sf"/>
</dbReference>